<feature type="compositionally biased region" description="Basic residues" evidence="1">
    <location>
        <begin position="1"/>
        <end position="14"/>
    </location>
</feature>
<proteinExistence type="predicted"/>
<evidence type="ECO:0000313" key="3">
    <source>
        <dbReference type="Proteomes" id="UP001063166"/>
    </source>
</evidence>
<gene>
    <name evidence="2" type="ORF">LshimejAT787_1701820</name>
</gene>
<evidence type="ECO:0000256" key="1">
    <source>
        <dbReference type="SAM" id="MobiDB-lite"/>
    </source>
</evidence>
<comment type="caution">
    <text evidence="2">The sequence shown here is derived from an EMBL/GenBank/DDBJ whole genome shotgun (WGS) entry which is preliminary data.</text>
</comment>
<dbReference type="EMBL" id="BRPK01000017">
    <property type="protein sequence ID" value="GLB44555.1"/>
    <property type="molecule type" value="Genomic_DNA"/>
</dbReference>
<dbReference type="Proteomes" id="UP001063166">
    <property type="component" value="Unassembled WGS sequence"/>
</dbReference>
<evidence type="ECO:0000313" key="2">
    <source>
        <dbReference type="EMBL" id="GLB44555.1"/>
    </source>
</evidence>
<protein>
    <submittedName>
        <fullName evidence="2">Uncharacterized protein</fullName>
    </submittedName>
</protein>
<accession>A0A9P3PYW9</accession>
<organism evidence="2 3">
    <name type="scientific">Lyophyllum shimeji</name>
    <name type="common">Hon-shimeji</name>
    <name type="synonym">Tricholoma shimeji</name>
    <dbReference type="NCBI Taxonomy" id="47721"/>
    <lineage>
        <taxon>Eukaryota</taxon>
        <taxon>Fungi</taxon>
        <taxon>Dikarya</taxon>
        <taxon>Basidiomycota</taxon>
        <taxon>Agaricomycotina</taxon>
        <taxon>Agaricomycetes</taxon>
        <taxon>Agaricomycetidae</taxon>
        <taxon>Agaricales</taxon>
        <taxon>Tricholomatineae</taxon>
        <taxon>Lyophyllaceae</taxon>
        <taxon>Lyophyllum</taxon>
    </lineage>
</organism>
<keyword evidence="3" id="KW-1185">Reference proteome</keyword>
<feature type="region of interest" description="Disordered" evidence="1">
    <location>
        <begin position="1"/>
        <end position="23"/>
    </location>
</feature>
<dbReference type="AlphaFoldDB" id="A0A9P3PYW9"/>
<reference evidence="2" key="1">
    <citation type="submission" date="2022-07" db="EMBL/GenBank/DDBJ databases">
        <title>The genome of Lyophyllum shimeji provides insight into the initial evolution of ectomycorrhizal fungal genome.</title>
        <authorList>
            <person name="Kobayashi Y."/>
            <person name="Shibata T."/>
            <person name="Hirakawa H."/>
            <person name="Shigenobu S."/>
            <person name="Nishiyama T."/>
            <person name="Yamada A."/>
            <person name="Hasebe M."/>
            <person name="Kawaguchi M."/>
        </authorList>
    </citation>
    <scope>NUCLEOTIDE SEQUENCE</scope>
    <source>
        <strain evidence="2">AT787</strain>
    </source>
</reference>
<sequence length="152" mass="16652">MRPVPRRQSRRPKTHVGQSVDAKSLDAASHCSPEQCCASLMSASNLRVSSRPTVLAALSIIRRLERASVTSLQLKHNLLSNLLDNHEDWINLRTLRHLRGPHCRSGRGRIRETLSFSNLRQTCLLASLRRAAAMEAAAVALASATGKAVRAA</sequence>
<name>A0A9P3PYW9_LYOSH</name>